<sequence length="99" mass="11237">MFWATASFYAKLRYLYGSSRFKNMMKNDADADDDVDDDMLQTRMAMDREPLKVSTFWGGCGAECLIGKLGRFRKPCVTITSEHSYAAGNENSTKNLRNC</sequence>
<evidence type="ECO:0000313" key="2">
    <source>
        <dbReference type="Proteomes" id="UP000762676"/>
    </source>
</evidence>
<name>A0AAV4HUD4_9GAST</name>
<dbReference type="EMBL" id="BMAT01012860">
    <property type="protein sequence ID" value="GFS00802.1"/>
    <property type="molecule type" value="Genomic_DNA"/>
</dbReference>
<comment type="caution">
    <text evidence="1">The sequence shown here is derived from an EMBL/GenBank/DDBJ whole genome shotgun (WGS) entry which is preliminary data.</text>
</comment>
<protein>
    <submittedName>
        <fullName evidence="1">Uncharacterized protein</fullName>
    </submittedName>
</protein>
<evidence type="ECO:0000313" key="1">
    <source>
        <dbReference type="EMBL" id="GFS00802.1"/>
    </source>
</evidence>
<dbReference type="AlphaFoldDB" id="A0AAV4HUD4"/>
<proteinExistence type="predicted"/>
<reference evidence="1 2" key="1">
    <citation type="journal article" date="2021" name="Elife">
        <title>Chloroplast acquisition without the gene transfer in kleptoplastic sea slugs, Plakobranchus ocellatus.</title>
        <authorList>
            <person name="Maeda T."/>
            <person name="Takahashi S."/>
            <person name="Yoshida T."/>
            <person name="Shimamura S."/>
            <person name="Takaki Y."/>
            <person name="Nagai Y."/>
            <person name="Toyoda A."/>
            <person name="Suzuki Y."/>
            <person name="Arimoto A."/>
            <person name="Ishii H."/>
            <person name="Satoh N."/>
            <person name="Nishiyama T."/>
            <person name="Hasebe M."/>
            <person name="Maruyama T."/>
            <person name="Minagawa J."/>
            <person name="Obokata J."/>
            <person name="Shigenobu S."/>
        </authorList>
    </citation>
    <scope>NUCLEOTIDE SEQUENCE [LARGE SCALE GENOMIC DNA]</scope>
</reference>
<gene>
    <name evidence="1" type="ORF">ElyMa_006408000</name>
</gene>
<keyword evidence="2" id="KW-1185">Reference proteome</keyword>
<organism evidence="1 2">
    <name type="scientific">Elysia marginata</name>
    <dbReference type="NCBI Taxonomy" id="1093978"/>
    <lineage>
        <taxon>Eukaryota</taxon>
        <taxon>Metazoa</taxon>
        <taxon>Spiralia</taxon>
        <taxon>Lophotrochozoa</taxon>
        <taxon>Mollusca</taxon>
        <taxon>Gastropoda</taxon>
        <taxon>Heterobranchia</taxon>
        <taxon>Euthyneura</taxon>
        <taxon>Panpulmonata</taxon>
        <taxon>Sacoglossa</taxon>
        <taxon>Placobranchoidea</taxon>
        <taxon>Plakobranchidae</taxon>
        <taxon>Elysia</taxon>
    </lineage>
</organism>
<accession>A0AAV4HUD4</accession>
<dbReference type="Proteomes" id="UP000762676">
    <property type="component" value="Unassembled WGS sequence"/>
</dbReference>